<dbReference type="EMBL" id="BAABHV010000020">
    <property type="protein sequence ID" value="GAA5058789.1"/>
    <property type="molecule type" value="Genomic_DNA"/>
</dbReference>
<accession>A0ABP9KH65</accession>
<evidence type="ECO:0000313" key="2">
    <source>
        <dbReference type="Proteomes" id="UP001500518"/>
    </source>
</evidence>
<proteinExistence type="predicted"/>
<name>A0ABP9KH65_9SPHN</name>
<dbReference type="RefSeq" id="WP_428831670.1">
    <property type="nucleotide sequence ID" value="NZ_BAABHV010000020.1"/>
</dbReference>
<evidence type="ECO:0000313" key="1">
    <source>
        <dbReference type="EMBL" id="GAA5058789.1"/>
    </source>
</evidence>
<keyword evidence="2" id="KW-1185">Reference proteome</keyword>
<protein>
    <submittedName>
        <fullName evidence="1">Uncharacterized protein</fullName>
    </submittedName>
</protein>
<reference evidence="2" key="1">
    <citation type="journal article" date="2019" name="Int. J. Syst. Evol. Microbiol.">
        <title>The Global Catalogue of Microorganisms (GCM) 10K type strain sequencing project: providing services to taxonomists for standard genome sequencing and annotation.</title>
        <authorList>
            <consortium name="The Broad Institute Genomics Platform"/>
            <consortium name="The Broad Institute Genome Sequencing Center for Infectious Disease"/>
            <person name="Wu L."/>
            <person name="Ma J."/>
        </authorList>
    </citation>
    <scope>NUCLEOTIDE SEQUENCE [LARGE SCALE GENOMIC DNA]</scope>
    <source>
        <strain evidence="2">JCM 18014</strain>
    </source>
</reference>
<gene>
    <name evidence="1" type="ORF">GCM10023208_25490</name>
</gene>
<dbReference type="Proteomes" id="UP001500518">
    <property type="component" value="Unassembled WGS sequence"/>
</dbReference>
<organism evidence="1 2">
    <name type="scientific">Erythrobacter westpacificensis</name>
    <dbReference type="NCBI Taxonomy" id="1055231"/>
    <lineage>
        <taxon>Bacteria</taxon>
        <taxon>Pseudomonadati</taxon>
        <taxon>Pseudomonadota</taxon>
        <taxon>Alphaproteobacteria</taxon>
        <taxon>Sphingomonadales</taxon>
        <taxon>Erythrobacteraceae</taxon>
        <taxon>Erythrobacter/Porphyrobacter group</taxon>
        <taxon>Erythrobacter</taxon>
    </lineage>
</organism>
<sequence length="78" mass="8509">MWFIAHFLAQQAAQPPVAEPTTLAGQFTDALMGLRIVRTMTDVAHHGPTYAQDHAGPAPAHLENLLEMSHRLPLGSVR</sequence>
<comment type="caution">
    <text evidence="1">The sequence shown here is derived from an EMBL/GenBank/DDBJ whole genome shotgun (WGS) entry which is preliminary data.</text>
</comment>